<proteinExistence type="predicted"/>
<evidence type="ECO:0000313" key="1">
    <source>
        <dbReference type="EMBL" id="KAG0428007.1"/>
    </source>
</evidence>
<comment type="caution">
    <text evidence="1">The sequence shown here is derived from an EMBL/GenBank/DDBJ whole genome shotgun (WGS) entry which is preliminary data.</text>
</comment>
<evidence type="ECO:0000313" key="2">
    <source>
        <dbReference type="Proteomes" id="UP000805193"/>
    </source>
</evidence>
<accession>A0AC60Q542</accession>
<protein>
    <submittedName>
        <fullName evidence="1">Uncharacterized protein</fullName>
    </submittedName>
</protein>
<sequence length="129" mass="14262">MRVDGGLAGEDEDRKLRNAAKLKSVVIPMPSQEPLNVKTGEALAPHGMADLAEIFEESTREKSGRGTETPARAYGTLLPCLLRRKTGRPSLERFPFPPREGERRAGDASNQQFLYIGPFLTLAELIQEQ</sequence>
<keyword evidence="2" id="KW-1185">Reference proteome</keyword>
<reference evidence="1 2" key="1">
    <citation type="journal article" date="2020" name="Cell">
        <title>Large-Scale Comparative Analyses of Tick Genomes Elucidate Their Genetic Diversity and Vector Capacities.</title>
        <authorList>
            <consortium name="Tick Genome and Microbiome Consortium (TIGMIC)"/>
            <person name="Jia N."/>
            <person name="Wang J."/>
            <person name="Shi W."/>
            <person name="Du L."/>
            <person name="Sun Y."/>
            <person name="Zhan W."/>
            <person name="Jiang J.F."/>
            <person name="Wang Q."/>
            <person name="Zhang B."/>
            <person name="Ji P."/>
            <person name="Bell-Sakyi L."/>
            <person name="Cui X.M."/>
            <person name="Yuan T.T."/>
            <person name="Jiang B.G."/>
            <person name="Yang W.F."/>
            <person name="Lam T.T."/>
            <person name="Chang Q.C."/>
            <person name="Ding S.J."/>
            <person name="Wang X.J."/>
            <person name="Zhu J.G."/>
            <person name="Ruan X.D."/>
            <person name="Zhao L."/>
            <person name="Wei J.T."/>
            <person name="Ye R.Z."/>
            <person name="Que T.C."/>
            <person name="Du C.H."/>
            <person name="Zhou Y.H."/>
            <person name="Cheng J.X."/>
            <person name="Dai P.F."/>
            <person name="Guo W.B."/>
            <person name="Han X.H."/>
            <person name="Huang E.J."/>
            <person name="Li L.F."/>
            <person name="Wei W."/>
            <person name="Gao Y.C."/>
            <person name="Liu J.Z."/>
            <person name="Shao H.Z."/>
            <person name="Wang X."/>
            <person name="Wang C.C."/>
            <person name="Yang T.C."/>
            <person name="Huo Q.B."/>
            <person name="Li W."/>
            <person name="Chen H.Y."/>
            <person name="Chen S.E."/>
            <person name="Zhou L.G."/>
            <person name="Ni X.B."/>
            <person name="Tian J.H."/>
            <person name="Sheng Y."/>
            <person name="Liu T."/>
            <person name="Pan Y.S."/>
            <person name="Xia L.Y."/>
            <person name="Li J."/>
            <person name="Zhao F."/>
            <person name="Cao W.C."/>
        </authorList>
    </citation>
    <scope>NUCLEOTIDE SEQUENCE [LARGE SCALE GENOMIC DNA]</scope>
    <source>
        <strain evidence="1">Iper-2018</strain>
    </source>
</reference>
<name>A0AC60Q542_IXOPE</name>
<dbReference type="EMBL" id="JABSTQ010009570">
    <property type="protein sequence ID" value="KAG0428007.1"/>
    <property type="molecule type" value="Genomic_DNA"/>
</dbReference>
<gene>
    <name evidence="1" type="ORF">HPB47_024981</name>
</gene>
<organism evidence="1 2">
    <name type="scientific">Ixodes persulcatus</name>
    <name type="common">Taiga tick</name>
    <dbReference type="NCBI Taxonomy" id="34615"/>
    <lineage>
        <taxon>Eukaryota</taxon>
        <taxon>Metazoa</taxon>
        <taxon>Ecdysozoa</taxon>
        <taxon>Arthropoda</taxon>
        <taxon>Chelicerata</taxon>
        <taxon>Arachnida</taxon>
        <taxon>Acari</taxon>
        <taxon>Parasitiformes</taxon>
        <taxon>Ixodida</taxon>
        <taxon>Ixodoidea</taxon>
        <taxon>Ixodidae</taxon>
        <taxon>Ixodinae</taxon>
        <taxon>Ixodes</taxon>
    </lineage>
</organism>
<dbReference type="Proteomes" id="UP000805193">
    <property type="component" value="Unassembled WGS sequence"/>
</dbReference>